<keyword evidence="4" id="KW-1185">Reference proteome</keyword>
<dbReference type="SUPFAM" id="SSF49503">
    <property type="entry name" value="Cupredoxins"/>
    <property type="match status" value="1"/>
</dbReference>
<reference evidence="3" key="2">
    <citation type="submission" date="2015-06" db="UniProtKB">
        <authorList>
            <consortium name="EnsemblPlants"/>
        </authorList>
    </citation>
    <scope>IDENTIFICATION</scope>
    <source>
        <strain evidence="3">DM1-3 516 R44</strain>
    </source>
</reference>
<evidence type="ECO:0000256" key="1">
    <source>
        <dbReference type="SAM" id="MobiDB-lite"/>
    </source>
</evidence>
<name>M1DF95_SOLTU</name>
<dbReference type="InterPro" id="IPR039391">
    <property type="entry name" value="Phytocyanin-like"/>
</dbReference>
<dbReference type="Proteomes" id="UP000011115">
    <property type="component" value="Unassembled WGS sequence"/>
</dbReference>
<dbReference type="EnsemblPlants" id="PGSC0003DMT400088110">
    <property type="protein sequence ID" value="PGSC0003DMT400088110"/>
    <property type="gene ID" value="PGSC0003DMG400037681"/>
</dbReference>
<dbReference type="PROSITE" id="PS51485">
    <property type="entry name" value="PHYTOCYANIN"/>
    <property type="match status" value="1"/>
</dbReference>
<sequence>FDQWSELMRIQVNDTLLFKNKKGSDVVLEVNKDDYDKCNIDNPIKKMDDENSVYDFDRLGSFCFVSGNKDKCKEGQKFVIVVAAEVRLSPSVSKEDKEEHHTFLTRQQSKEDKKSTILS</sequence>
<feature type="domain" description="Phytocyanin" evidence="2">
    <location>
        <begin position="1"/>
        <end position="84"/>
    </location>
</feature>
<dbReference type="PANTHER" id="PTHR33021:SF196">
    <property type="entry name" value="VEGETATIVE CELL WALL PROTEIN GP1-LIKE"/>
    <property type="match status" value="1"/>
</dbReference>
<proteinExistence type="predicted"/>
<dbReference type="AlphaFoldDB" id="M1DF95"/>
<accession>M1DF95</accession>
<dbReference type="PaxDb" id="4113-PGSC0003DMT400088110"/>
<dbReference type="InterPro" id="IPR003245">
    <property type="entry name" value="Phytocyanin_dom"/>
</dbReference>
<dbReference type="Gramene" id="PGSC0003DMT400088110">
    <property type="protein sequence ID" value="PGSC0003DMT400088110"/>
    <property type="gene ID" value="PGSC0003DMG400037681"/>
</dbReference>
<protein>
    <submittedName>
        <fullName evidence="3">CT099</fullName>
    </submittedName>
</protein>
<dbReference type="Gene3D" id="2.60.40.420">
    <property type="entry name" value="Cupredoxins - blue copper proteins"/>
    <property type="match status" value="1"/>
</dbReference>
<feature type="region of interest" description="Disordered" evidence="1">
    <location>
        <begin position="91"/>
        <end position="119"/>
    </location>
</feature>
<dbReference type="eggNOG" id="ENOG502RZ81">
    <property type="taxonomic scope" value="Eukaryota"/>
</dbReference>
<reference evidence="4" key="1">
    <citation type="journal article" date="2011" name="Nature">
        <title>Genome sequence and analysis of the tuber crop potato.</title>
        <authorList>
            <consortium name="The Potato Genome Sequencing Consortium"/>
        </authorList>
    </citation>
    <scope>NUCLEOTIDE SEQUENCE [LARGE SCALE GENOMIC DNA]</scope>
    <source>
        <strain evidence="4">cv. DM1-3 516 R44</strain>
    </source>
</reference>
<evidence type="ECO:0000313" key="3">
    <source>
        <dbReference type="EnsemblPlants" id="PGSC0003DMT400088110"/>
    </source>
</evidence>
<dbReference type="InterPro" id="IPR008972">
    <property type="entry name" value="Cupredoxin"/>
</dbReference>
<dbReference type="HOGENOM" id="CLU_2067523_0_0_1"/>
<feature type="compositionally biased region" description="Basic and acidic residues" evidence="1">
    <location>
        <begin position="93"/>
        <end position="119"/>
    </location>
</feature>
<evidence type="ECO:0000259" key="2">
    <source>
        <dbReference type="PROSITE" id="PS51485"/>
    </source>
</evidence>
<dbReference type="GO" id="GO:0009055">
    <property type="term" value="F:electron transfer activity"/>
    <property type="evidence" value="ECO:0007669"/>
    <property type="project" value="InterPro"/>
</dbReference>
<dbReference type="Pfam" id="PF02298">
    <property type="entry name" value="Cu_bind_like"/>
    <property type="match status" value="1"/>
</dbReference>
<dbReference type="PANTHER" id="PTHR33021">
    <property type="entry name" value="BLUE COPPER PROTEIN"/>
    <property type="match status" value="1"/>
</dbReference>
<evidence type="ECO:0000313" key="4">
    <source>
        <dbReference type="Proteomes" id="UP000011115"/>
    </source>
</evidence>
<dbReference type="InParanoid" id="M1DF95"/>
<organism evidence="3 4">
    <name type="scientific">Solanum tuberosum</name>
    <name type="common">Potato</name>
    <dbReference type="NCBI Taxonomy" id="4113"/>
    <lineage>
        <taxon>Eukaryota</taxon>
        <taxon>Viridiplantae</taxon>
        <taxon>Streptophyta</taxon>
        <taxon>Embryophyta</taxon>
        <taxon>Tracheophyta</taxon>
        <taxon>Spermatophyta</taxon>
        <taxon>Magnoliopsida</taxon>
        <taxon>eudicotyledons</taxon>
        <taxon>Gunneridae</taxon>
        <taxon>Pentapetalae</taxon>
        <taxon>asterids</taxon>
        <taxon>lamiids</taxon>
        <taxon>Solanales</taxon>
        <taxon>Solanaceae</taxon>
        <taxon>Solanoideae</taxon>
        <taxon>Solaneae</taxon>
        <taxon>Solanum</taxon>
    </lineage>
</organism>
<dbReference type="GO" id="GO:0005886">
    <property type="term" value="C:plasma membrane"/>
    <property type="evidence" value="ECO:0000318"/>
    <property type="project" value="GO_Central"/>
</dbReference>